<dbReference type="WBParaSite" id="ACRNAN_scaffold364.g14731.t1">
    <property type="protein sequence ID" value="ACRNAN_scaffold364.g14731.t1"/>
    <property type="gene ID" value="ACRNAN_scaffold364.g14731"/>
</dbReference>
<proteinExistence type="inferred from homology"/>
<evidence type="ECO:0000259" key="5">
    <source>
        <dbReference type="Pfam" id="PF01553"/>
    </source>
</evidence>
<dbReference type="GO" id="GO:0016746">
    <property type="term" value="F:acyltransferase activity"/>
    <property type="evidence" value="ECO:0007669"/>
    <property type="project" value="UniProtKB-KW"/>
</dbReference>
<dbReference type="CDD" id="cd07990">
    <property type="entry name" value="LPLAT_LCLAT1-like"/>
    <property type="match status" value="1"/>
</dbReference>
<evidence type="ECO:0000256" key="4">
    <source>
        <dbReference type="SAM" id="Phobius"/>
    </source>
</evidence>
<keyword evidence="3" id="KW-0012">Acyltransferase</keyword>
<dbReference type="Pfam" id="PF01553">
    <property type="entry name" value="Acyltransferase"/>
    <property type="match status" value="1"/>
</dbReference>
<dbReference type="PANTHER" id="PTHR10983:SF19">
    <property type="entry name" value="PHOSPHOLIPID_GLYCEROL ACYLTRANSFERASE DOMAIN-CONTAINING PROTEIN"/>
    <property type="match status" value="1"/>
</dbReference>
<feature type="domain" description="Phospholipid/glycerol acyltransferase" evidence="5">
    <location>
        <begin position="32"/>
        <end position="142"/>
    </location>
</feature>
<dbReference type="InterPro" id="IPR032098">
    <property type="entry name" value="Acyltransf_C"/>
</dbReference>
<reference evidence="8" key="1">
    <citation type="submission" date="2022-11" db="UniProtKB">
        <authorList>
            <consortium name="WormBaseParasite"/>
        </authorList>
    </citation>
    <scope>IDENTIFICATION</scope>
</reference>
<dbReference type="InterPro" id="IPR002123">
    <property type="entry name" value="Plipid/glycerol_acylTrfase"/>
</dbReference>
<evidence type="ECO:0000256" key="1">
    <source>
        <dbReference type="ARBA" id="ARBA00008655"/>
    </source>
</evidence>
<comment type="similarity">
    <text evidence="1">Belongs to the 1-acyl-sn-glycerol-3-phosphate acyltransferase family.</text>
</comment>
<evidence type="ECO:0000256" key="2">
    <source>
        <dbReference type="ARBA" id="ARBA00022679"/>
    </source>
</evidence>
<dbReference type="Pfam" id="PF16076">
    <property type="entry name" value="Acyltransf_C"/>
    <property type="match status" value="1"/>
</dbReference>
<keyword evidence="4" id="KW-0812">Transmembrane</keyword>
<keyword evidence="7" id="KW-1185">Reference proteome</keyword>
<keyword evidence="2" id="KW-0808">Transferase</keyword>
<keyword evidence="4" id="KW-0472">Membrane</keyword>
<dbReference type="AlphaFoldDB" id="A0A914DRN7"/>
<name>A0A914DRN7_9BILA</name>
<evidence type="ECO:0000256" key="3">
    <source>
        <dbReference type="ARBA" id="ARBA00023315"/>
    </source>
</evidence>
<feature type="transmembrane region" description="Helical" evidence="4">
    <location>
        <begin position="226"/>
        <end position="247"/>
    </location>
</feature>
<evidence type="ECO:0000313" key="8">
    <source>
        <dbReference type="WBParaSite" id="ACRNAN_scaffold364.g14731.t1"/>
    </source>
</evidence>
<feature type="transmembrane region" description="Helical" evidence="4">
    <location>
        <begin position="253"/>
        <end position="273"/>
    </location>
</feature>
<protein>
    <submittedName>
        <fullName evidence="8">Phospholipid/glycerol acyltransferase domain-containing protein</fullName>
    </submittedName>
</protein>
<feature type="domain" description="Acyltransferase C-terminal" evidence="6">
    <location>
        <begin position="154"/>
        <end position="202"/>
    </location>
</feature>
<sequence>MPSGLMEYLFGVQLNVTGDKIEHNEPSLLISILKYVFGAGWAMAANAYIFLDRTFDMDQKRLDIILDYYVRSGNNYQILLYPEGTDKCPRATGRSKVYAEKKNLHHYDHVLHPRTKGFIYILNKMRKHNYIDSVYDITIAYSDAIVQSEADLVLLGACPKRVHYDVRKILIKDVPTDEIELDLWIRKLWVEKEARLKKFYDQPAETRELDKLPGAKKFELTTYSTIFQLMMIFIWSLLTVVWIYSFFHFSYQYIWVLVTMVYFCGTQYFYGGLEFVQAKFAIRHTKGEKTVRYKKGPVSEKWKRKIVEDAIERKRTQGPGDPISLEENDDGIADVLADQFDAFMNFEDAIFEEEYEFDEI</sequence>
<feature type="transmembrane region" description="Helical" evidence="4">
    <location>
        <begin position="32"/>
        <end position="51"/>
    </location>
</feature>
<keyword evidence="4" id="KW-1133">Transmembrane helix</keyword>
<organism evidence="7 8">
    <name type="scientific">Acrobeloides nanus</name>
    <dbReference type="NCBI Taxonomy" id="290746"/>
    <lineage>
        <taxon>Eukaryota</taxon>
        <taxon>Metazoa</taxon>
        <taxon>Ecdysozoa</taxon>
        <taxon>Nematoda</taxon>
        <taxon>Chromadorea</taxon>
        <taxon>Rhabditida</taxon>
        <taxon>Tylenchina</taxon>
        <taxon>Cephalobomorpha</taxon>
        <taxon>Cephaloboidea</taxon>
        <taxon>Cephalobidae</taxon>
        <taxon>Acrobeloides</taxon>
    </lineage>
</organism>
<evidence type="ECO:0000313" key="7">
    <source>
        <dbReference type="Proteomes" id="UP000887540"/>
    </source>
</evidence>
<dbReference type="PANTHER" id="PTHR10983">
    <property type="entry name" value="1-ACYLGLYCEROL-3-PHOSPHATE ACYLTRANSFERASE-RELATED"/>
    <property type="match status" value="1"/>
</dbReference>
<accession>A0A914DRN7</accession>
<evidence type="ECO:0000259" key="6">
    <source>
        <dbReference type="Pfam" id="PF16076"/>
    </source>
</evidence>
<dbReference type="Proteomes" id="UP000887540">
    <property type="component" value="Unplaced"/>
</dbReference>
<dbReference type="GO" id="GO:0005783">
    <property type="term" value="C:endoplasmic reticulum"/>
    <property type="evidence" value="ECO:0007669"/>
    <property type="project" value="TreeGrafter"/>
</dbReference>
<dbReference type="GO" id="GO:0036149">
    <property type="term" value="P:phosphatidylinositol acyl-chain remodeling"/>
    <property type="evidence" value="ECO:0007669"/>
    <property type="project" value="TreeGrafter"/>
</dbReference>